<dbReference type="EC" id="3.1.21.-" evidence="3"/>
<dbReference type="GO" id="GO:0004519">
    <property type="term" value="F:endonuclease activity"/>
    <property type="evidence" value="ECO:0007669"/>
    <property type="project" value="UniProtKB-KW"/>
</dbReference>
<feature type="compositionally biased region" description="Basic and acidic residues" evidence="1">
    <location>
        <begin position="39"/>
        <end position="59"/>
    </location>
</feature>
<evidence type="ECO:0000313" key="4">
    <source>
        <dbReference type="Proteomes" id="UP001599542"/>
    </source>
</evidence>
<feature type="compositionally biased region" description="Basic and acidic residues" evidence="1">
    <location>
        <begin position="111"/>
        <end position="120"/>
    </location>
</feature>
<comment type="caution">
    <text evidence="3">The sequence shown here is derived from an EMBL/GenBank/DDBJ whole genome shotgun (WGS) entry which is preliminary data.</text>
</comment>
<gene>
    <name evidence="3" type="ORF">ACFW6T_20725</name>
</gene>
<organism evidence="3 4">
    <name type="scientific">Kitasatospora phosalacinea</name>
    <dbReference type="NCBI Taxonomy" id="2065"/>
    <lineage>
        <taxon>Bacteria</taxon>
        <taxon>Bacillati</taxon>
        <taxon>Actinomycetota</taxon>
        <taxon>Actinomycetes</taxon>
        <taxon>Kitasatosporales</taxon>
        <taxon>Streptomycetaceae</taxon>
        <taxon>Kitasatospora</taxon>
    </lineage>
</organism>
<reference evidence="3 4" key="1">
    <citation type="submission" date="2024-09" db="EMBL/GenBank/DDBJ databases">
        <title>The Natural Products Discovery Center: Release of the First 8490 Sequenced Strains for Exploring Actinobacteria Biosynthetic Diversity.</title>
        <authorList>
            <person name="Kalkreuter E."/>
            <person name="Kautsar S.A."/>
            <person name="Yang D."/>
            <person name="Bader C.D."/>
            <person name="Teijaro C.N."/>
            <person name="Fluegel L."/>
            <person name="Davis C.M."/>
            <person name="Simpson J.R."/>
            <person name="Lauterbach L."/>
            <person name="Steele A.D."/>
            <person name="Gui C."/>
            <person name="Meng S."/>
            <person name="Li G."/>
            <person name="Viehrig K."/>
            <person name="Ye F."/>
            <person name="Su P."/>
            <person name="Kiefer A.F."/>
            <person name="Nichols A."/>
            <person name="Cepeda A.J."/>
            <person name="Yan W."/>
            <person name="Fan B."/>
            <person name="Jiang Y."/>
            <person name="Adhikari A."/>
            <person name="Zheng C.-J."/>
            <person name="Schuster L."/>
            <person name="Cowan T.M."/>
            <person name="Smanski M.J."/>
            <person name="Chevrette M.G."/>
            <person name="De Carvalho L.P.S."/>
            <person name="Shen B."/>
        </authorList>
    </citation>
    <scope>NUCLEOTIDE SEQUENCE [LARGE SCALE GENOMIC DNA]</scope>
    <source>
        <strain evidence="3 4">NPDC058753</strain>
    </source>
</reference>
<dbReference type="InterPro" id="IPR052906">
    <property type="entry name" value="Type_IV_Methyl-Rstrct_Enzyme"/>
</dbReference>
<protein>
    <submittedName>
        <fullName evidence="3">Restriction endonuclease</fullName>
        <ecNumber evidence="3">3.1.21.-</ecNumber>
    </submittedName>
</protein>
<feature type="compositionally biased region" description="Basic and acidic residues" evidence="1">
    <location>
        <begin position="66"/>
        <end position="76"/>
    </location>
</feature>
<sequence>MQHPAEGSTDGTATALQPGFLASLFRELGADEDEDEERGDVRGDVRGEARGDVRAEDPAGGRARGRLRDRGPDHVWGRAAAPDRNAAPPAAPAPPVVPPQPGPPGPPAAADADRADRADQADDADDPVAAHGRAAALTHHRTLAVQAEHQRLADLLRRAAQPVSAMDFESQLRSYQPRPFPDDGPTAEPEPAWADFAPPEPADTDPDQPRSRRLLDSGYQRELAQARLRHQRALREWRTRQAELADSGGAAARQAHEEAEQARARAVQEYNDSLEECRRAYRQAEPAAVESLLERALAAAEGATRDLPAPCRAVFRALTRTAVLDLDLPPLDTVPALAGHRLTESGEVQPVPRPAADVRTDYLRLAARLALRALQAADAVDTDEVLSGVVLNGWLRVPGQPPLCLLSVDADRDALARTRLVPDAGHLGDEGADGGVYAEAEHDESLLRLRALAAAISPDPYAGEAVQPWGSASSAVPALGELSPGEFALLVRAVLTAGGLRDWSVRLRGPAGLVATAEGDPGSGLPGRWVVWASRGPGPVTAEEIATLAEAVREEGADRGLRMTCGRFTDEALDLTGEERHQRIHLIDGPGIRELARTHLELPLTL</sequence>
<dbReference type="Proteomes" id="UP001599542">
    <property type="component" value="Unassembled WGS sequence"/>
</dbReference>
<dbReference type="GO" id="GO:0016787">
    <property type="term" value="F:hydrolase activity"/>
    <property type="evidence" value="ECO:0007669"/>
    <property type="project" value="UniProtKB-KW"/>
</dbReference>
<evidence type="ECO:0000259" key="2">
    <source>
        <dbReference type="Pfam" id="PF04471"/>
    </source>
</evidence>
<keyword evidence="3" id="KW-0378">Hydrolase</keyword>
<feature type="region of interest" description="Disordered" evidence="1">
    <location>
        <begin position="1"/>
        <end position="135"/>
    </location>
</feature>
<dbReference type="EMBL" id="JBHYPX010000043">
    <property type="protein sequence ID" value="MFE1354412.1"/>
    <property type="molecule type" value="Genomic_DNA"/>
</dbReference>
<feature type="region of interest" description="Disordered" evidence="1">
    <location>
        <begin position="167"/>
        <end position="212"/>
    </location>
</feature>
<accession>A0ABW6GNT5</accession>
<dbReference type="Pfam" id="PF04471">
    <property type="entry name" value="Mrr_cat"/>
    <property type="match status" value="1"/>
</dbReference>
<keyword evidence="3" id="KW-0540">Nuclease</keyword>
<dbReference type="PANTHER" id="PTHR30015:SF7">
    <property type="entry name" value="TYPE IV METHYL-DIRECTED RESTRICTION ENZYME ECOKMRR"/>
    <property type="match status" value="1"/>
</dbReference>
<feature type="compositionally biased region" description="Low complexity" evidence="1">
    <location>
        <begin position="79"/>
        <end position="88"/>
    </location>
</feature>
<evidence type="ECO:0000313" key="3">
    <source>
        <dbReference type="EMBL" id="MFE1354412.1"/>
    </source>
</evidence>
<dbReference type="RefSeq" id="WP_380329771.1">
    <property type="nucleotide sequence ID" value="NZ_JBHYPW010000060.1"/>
</dbReference>
<keyword evidence="4" id="KW-1185">Reference proteome</keyword>
<feature type="compositionally biased region" description="Pro residues" evidence="1">
    <location>
        <begin position="89"/>
        <end position="107"/>
    </location>
</feature>
<dbReference type="PANTHER" id="PTHR30015">
    <property type="entry name" value="MRR RESTRICTION SYSTEM PROTEIN"/>
    <property type="match status" value="1"/>
</dbReference>
<name>A0ABW6GNT5_9ACTN</name>
<dbReference type="InterPro" id="IPR007560">
    <property type="entry name" value="Restrct_endonuc_IV_Mrr"/>
</dbReference>
<keyword evidence="3" id="KW-0255">Endonuclease</keyword>
<feature type="domain" description="Restriction endonuclease type IV Mrr" evidence="2">
    <location>
        <begin position="481"/>
        <end position="595"/>
    </location>
</feature>
<proteinExistence type="predicted"/>
<evidence type="ECO:0000256" key="1">
    <source>
        <dbReference type="SAM" id="MobiDB-lite"/>
    </source>
</evidence>